<feature type="compositionally biased region" description="Low complexity" evidence="2">
    <location>
        <begin position="41"/>
        <end position="60"/>
    </location>
</feature>
<feature type="region of interest" description="Disordered" evidence="2">
    <location>
        <begin position="1"/>
        <end position="96"/>
    </location>
</feature>
<name>U4LRD7_PYROM</name>
<feature type="compositionally biased region" description="Acidic residues" evidence="2">
    <location>
        <begin position="419"/>
        <end position="429"/>
    </location>
</feature>
<feature type="compositionally biased region" description="Acidic residues" evidence="2">
    <location>
        <begin position="447"/>
        <end position="463"/>
    </location>
</feature>
<feature type="compositionally biased region" description="Polar residues" evidence="2">
    <location>
        <begin position="1"/>
        <end position="11"/>
    </location>
</feature>
<dbReference type="OMA" id="IGRQFPW"/>
<feature type="compositionally biased region" description="Low complexity" evidence="2">
    <location>
        <begin position="17"/>
        <end position="26"/>
    </location>
</feature>
<dbReference type="OrthoDB" id="5337438at2759"/>
<keyword evidence="1" id="KW-0547">Nucleotide-binding</keyword>
<reference evidence="4 5" key="1">
    <citation type="journal article" date="2013" name="PLoS Genet.">
        <title>The genome and development-dependent transcriptomes of Pyronema confluens: a window into fungal evolution.</title>
        <authorList>
            <person name="Traeger S."/>
            <person name="Altegoer F."/>
            <person name="Freitag M."/>
            <person name="Gabaldon T."/>
            <person name="Kempken F."/>
            <person name="Kumar A."/>
            <person name="Marcet-Houben M."/>
            <person name="Poggeler S."/>
            <person name="Stajich J.E."/>
            <person name="Nowrousian M."/>
        </authorList>
    </citation>
    <scope>NUCLEOTIDE SEQUENCE [LARGE SCALE GENOMIC DNA]</scope>
    <source>
        <strain evidence="5">CBS 100304</strain>
        <tissue evidence="4">Vegetative mycelium</tissue>
    </source>
</reference>
<dbReference type="Proteomes" id="UP000018144">
    <property type="component" value="Unassembled WGS sequence"/>
</dbReference>
<keyword evidence="1" id="KW-0342">GTP-binding</keyword>
<feature type="domain" description="Septin-type G" evidence="3">
    <location>
        <begin position="213"/>
        <end position="552"/>
    </location>
</feature>
<dbReference type="EMBL" id="HF935391">
    <property type="protein sequence ID" value="CCX29841.1"/>
    <property type="molecule type" value="Genomic_DNA"/>
</dbReference>
<comment type="similarity">
    <text evidence="1">Belongs to the TRAFAC class TrmE-Era-EngA-EngB-Septin-like GTPase superfamily. Septin GTPase family.</text>
</comment>
<accession>U4LRD7</accession>
<dbReference type="PROSITE" id="PS51719">
    <property type="entry name" value="G_SEPTIN"/>
    <property type="match status" value="1"/>
</dbReference>
<dbReference type="SUPFAM" id="SSF52540">
    <property type="entry name" value="P-loop containing nucleoside triphosphate hydrolases"/>
    <property type="match status" value="1"/>
</dbReference>
<protein>
    <submittedName>
        <fullName evidence="4">Similar to Septin-2 acc. no. Q5ZMH1</fullName>
    </submittedName>
</protein>
<dbReference type="InterPro" id="IPR030379">
    <property type="entry name" value="G_SEPTIN_dom"/>
</dbReference>
<dbReference type="Pfam" id="PF00735">
    <property type="entry name" value="Septin"/>
    <property type="match status" value="2"/>
</dbReference>
<dbReference type="STRING" id="1076935.U4LRD7"/>
<dbReference type="eggNOG" id="KOG2655">
    <property type="taxonomic scope" value="Eukaryota"/>
</dbReference>
<dbReference type="AlphaFoldDB" id="U4LRD7"/>
<evidence type="ECO:0000259" key="3">
    <source>
        <dbReference type="PROSITE" id="PS51719"/>
    </source>
</evidence>
<evidence type="ECO:0000313" key="4">
    <source>
        <dbReference type="EMBL" id="CCX29841.1"/>
    </source>
</evidence>
<feature type="region of interest" description="Disordered" evidence="2">
    <location>
        <begin position="419"/>
        <end position="479"/>
    </location>
</feature>
<evidence type="ECO:0000313" key="5">
    <source>
        <dbReference type="Proteomes" id="UP000018144"/>
    </source>
</evidence>
<organism evidence="4 5">
    <name type="scientific">Pyronema omphalodes (strain CBS 100304)</name>
    <name type="common">Pyronema confluens</name>
    <dbReference type="NCBI Taxonomy" id="1076935"/>
    <lineage>
        <taxon>Eukaryota</taxon>
        <taxon>Fungi</taxon>
        <taxon>Dikarya</taxon>
        <taxon>Ascomycota</taxon>
        <taxon>Pezizomycotina</taxon>
        <taxon>Pezizomycetes</taxon>
        <taxon>Pezizales</taxon>
        <taxon>Pyronemataceae</taxon>
        <taxon>Pyronema</taxon>
    </lineage>
</organism>
<keyword evidence="5" id="KW-1185">Reference proteome</keyword>
<dbReference type="InterPro" id="IPR027417">
    <property type="entry name" value="P-loop_NTPase"/>
</dbReference>
<evidence type="ECO:0000256" key="2">
    <source>
        <dbReference type="SAM" id="MobiDB-lite"/>
    </source>
</evidence>
<evidence type="ECO:0000256" key="1">
    <source>
        <dbReference type="RuleBase" id="RU004560"/>
    </source>
</evidence>
<dbReference type="Gene3D" id="3.40.50.300">
    <property type="entry name" value="P-loop containing nucleotide triphosphate hydrolases"/>
    <property type="match status" value="1"/>
</dbReference>
<dbReference type="GO" id="GO:0005525">
    <property type="term" value="F:GTP binding"/>
    <property type="evidence" value="ECO:0007669"/>
    <property type="project" value="UniProtKB-KW"/>
</dbReference>
<sequence>MATRTSTSQLRPVTPKTTSDTQSSHSQHPEQDESVPPLPLPRSSTSSTNPSSRRSALSFLRRSKSGDPVKKMPVVAPTAPKLPDLIPNGGGYSSSDDTTEFPTHFLDGNMRDSVAIATGNIHEDDQERHYEHVNNGNLSPPTNYNGGYVPGRKSTDSVIGPSGQYISSSSLPITEDPYAAIGSMAHRGRYSYASTAGGASTVNSPRRVRRRKDPTPFNILVIGAKNSGKTSFLRFLRQSLALKKRGQAIPEEASAPPVITAQGEFTGSYTETEIDGERIGLTLWDSAGLEKNVVDLQIRELVAFVEAKFEETFAEENKVVRAPGIRDTHIHCVFLLLDPARLTPNNHYFGKTGSNATELGGLDQGLDISVFKALRGKTVVVPVISKADTCTSKHMEHLKEIVRSGLAKAGEDPLVSLDLEIEGEGNDDERDTRSASPRRGKRSSLPEVEEDEDDDDEKLEDGETDKPKPPPKELPITPGLTFIPLTIISPDSYEPGEKVGRAFPWGFADPYDENHCDFKRLKYSVFSEWRAELREKSRESWYEHWRSERLGSTGGRRRRV</sequence>
<proteinExistence type="inferred from homology"/>
<dbReference type="PANTHER" id="PTHR18884">
    <property type="entry name" value="SEPTIN"/>
    <property type="match status" value="1"/>
</dbReference>
<gene>
    <name evidence="4" type="ORF">PCON_07638</name>
</gene>